<feature type="compositionally biased region" description="Polar residues" evidence="1">
    <location>
        <begin position="90"/>
        <end position="104"/>
    </location>
</feature>
<feature type="compositionally biased region" description="Polar residues" evidence="1">
    <location>
        <begin position="248"/>
        <end position="261"/>
    </location>
</feature>
<feature type="compositionally biased region" description="Basic and acidic residues" evidence="1">
    <location>
        <begin position="180"/>
        <end position="219"/>
    </location>
</feature>
<dbReference type="AlphaFoldDB" id="A0ABD3IBI7"/>
<evidence type="ECO:0000313" key="3">
    <source>
        <dbReference type="Proteomes" id="UP001633002"/>
    </source>
</evidence>
<evidence type="ECO:0000313" key="2">
    <source>
        <dbReference type="EMBL" id="KAL3699656.1"/>
    </source>
</evidence>
<feature type="region of interest" description="Disordered" evidence="1">
    <location>
        <begin position="51"/>
        <end position="76"/>
    </location>
</feature>
<reference evidence="2 3" key="1">
    <citation type="submission" date="2024-09" db="EMBL/GenBank/DDBJ databases">
        <title>Chromosome-scale assembly of Riccia sorocarpa.</title>
        <authorList>
            <person name="Paukszto L."/>
        </authorList>
    </citation>
    <scope>NUCLEOTIDE SEQUENCE [LARGE SCALE GENOMIC DNA]</scope>
    <source>
        <strain evidence="2">LP-2024</strain>
        <tissue evidence="2">Aerial parts of the thallus</tissue>
    </source>
</reference>
<feature type="compositionally biased region" description="Basic and acidic residues" evidence="1">
    <location>
        <begin position="316"/>
        <end position="325"/>
    </location>
</feature>
<protein>
    <submittedName>
        <fullName evidence="2">Uncharacterized protein</fullName>
    </submittedName>
</protein>
<gene>
    <name evidence="2" type="ORF">R1sor_017678</name>
</gene>
<dbReference type="EMBL" id="JBJQOH010000001">
    <property type="protein sequence ID" value="KAL3699656.1"/>
    <property type="molecule type" value="Genomic_DNA"/>
</dbReference>
<dbReference type="Proteomes" id="UP001633002">
    <property type="component" value="Unassembled WGS sequence"/>
</dbReference>
<name>A0ABD3IBI7_9MARC</name>
<sequence>MCEEREHNLHKYVELGEAKTLFSGVSIAFRDAFVETFAARTVKKTVDSTQRVELGDRTNRQGKENQDPKDSPIAKQHCPTVSAMDILANKNATQSAGNKQSNASPKKPLTREAKEVLSGKPKDPDSMQTNAQVDLGQRPIHVLNRAKTLPQHKLNQEPVSNMNGKTKRTEEEGERPPSYAKKEKTGEENSAEAQKRPKDDSKPRADEKRRPQEEKEPKLVSRNIFEVLEVEDDTEDENTEEIMDTEAQAGSSHKNPQQSGSKAAPAREVEREIAEERPMEMESSKEKRKREQKAETSSPKMQEDSSPMTDLSGGGTKDDSGDSHEGSTPPVDRSKRAVGSKGPRGTSRKPK</sequence>
<feature type="compositionally biased region" description="Basic and acidic residues" evidence="1">
    <location>
        <begin position="109"/>
        <end position="125"/>
    </location>
</feature>
<feature type="compositionally biased region" description="Basic and acidic residues" evidence="1">
    <location>
        <begin position="53"/>
        <end position="72"/>
    </location>
</feature>
<feature type="compositionally biased region" description="Polar residues" evidence="1">
    <location>
        <begin position="295"/>
        <end position="309"/>
    </location>
</feature>
<comment type="caution">
    <text evidence="2">The sequence shown here is derived from an EMBL/GenBank/DDBJ whole genome shotgun (WGS) entry which is preliminary data.</text>
</comment>
<accession>A0ABD3IBI7</accession>
<feature type="compositionally biased region" description="Acidic residues" evidence="1">
    <location>
        <begin position="228"/>
        <end position="244"/>
    </location>
</feature>
<evidence type="ECO:0000256" key="1">
    <source>
        <dbReference type="SAM" id="MobiDB-lite"/>
    </source>
</evidence>
<feature type="compositionally biased region" description="Basic and acidic residues" evidence="1">
    <location>
        <begin position="265"/>
        <end position="285"/>
    </location>
</feature>
<organism evidence="2 3">
    <name type="scientific">Riccia sorocarpa</name>
    <dbReference type="NCBI Taxonomy" id="122646"/>
    <lineage>
        <taxon>Eukaryota</taxon>
        <taxon>Viridiplantae</taxon>
        <taxon>Streptophyta</taxon>
        <taxon>Embryophyta</taxon>
        <taxon>Marchantiophyta</taxon>
        <taxon>Marchantiopsida</taxon>
        <taxon>Marchantiidae</taxon>
        <taxon>Marchantiales</taxon>
        <taxon>Ricciaceae</taxon>
        <taxon>Riccia</taxon>
    </lineage>
</organism>
<keyword evidence="3" id="KW-1185">Reference proteome</keyword>
<feature type="region of interest" description="Disordered" evidence="1">
    <location>
        <begin position="90"/>
        <end position="351"/>
    </location>
</feature>
<proteinExistence type="predicted"/>